<organism evidence="2">
    <name type="scientific">Anguilla anguilla</name>
    <name type="common">European freshwater eel</name>
    <name type="synonym">Muraena anguilla</name>
    <dbReference type="NCBI Taxonomy" id="7936"/>
    <lineage>
        <taxon>Eukaryota</taxon>
        <taxon>Metazoa</taxon>
        <taxon>Chordata</taxon>
        <taxon>Craniata</taxon>
        <taxon>Vertebrata</taxon>
        <taxon>Euteleostomi</taxon>
        <taxon>Actinopterygii</taxon>
        <taxon>Neopterygii</taxon>
        <taxon>Teleostei</taxon>
        <taxon>Anguilliformes</taxon>
        <taxon>Anguillidae</taxon>
        <taxon>Anguilla</taxon>
    </lineage>
</organism>
<feature type="compositionally biased region" description="Basic and acidic residues" evidence="1">
    <location>
        <begin position="67"/>
        <end position="89"/>
    </location>
</feature>
<dbReference type="AlphaFoldDB" id="A0A0E9WTG1"/>
<feature type="compositionally biased region" description="Gly residues" evidence="1">
    <location>
        <begin position="90"/>
        <end position="99"/>
    </location>
</feature>
<reference evidence="2" key="1">
    <citation type="submission" date="2014-11" db="EMBL/GenBank/DDBJ databases">
        <authorList>
            <person name="Amaro Gonzalez C."/>
        </authorList>
    </citation>
    <scope>NUCLEOTIDE SEQUENCE</scope>
</reference>
<proteinExistence type="predicted"/>
<accession>A0A0E9WTG1</accession>
<evidence type="ECO:0000256" key="1">
    <source>
        <dbReference type="SAM" id="MobiDB-lite"/>
    </source>
</evidence>
<name>A0A0E9WTG1_ANGAN</name>
<dbReference type="EMBL" id="GBXM01015011">
    <property type="protein sequence ID" value="JAH93566.1"/>
    <property type="molecule type" value="Transcribed_RNA"/>
</dbReference>
<feature type="region of interest" description="Disordered" evidence="1">
    <location>
        <begin position="49"/>
        <end position="99"/>
    </location>
</feature>
<sequence length="99" mass="11034">MQNGLSEILFTKKADKAVGKTESVRDIICTEWLVCGLHKIKPLFKCTGGERAREGERGMGTQVGRRGWAERESQRREEKQREREEKVGDGDGGGGKRGS</sequence>
<reference evidence="2" key="2">
    <citation type="journal article" date="2015" name="Fish Shellfish Immunol.">
        <title>Early steps in the European eel (Anguilla anguilla)-Vibrio vulnificus interaction in the gills: Role of the RtxA13 toxin.</title>
        <authorList>
            <person name="Callol A."/>
            <person name="Pajuelo D."/>
            <person name="Ebbesson L."/>
            <person name="Teles M."/>
            <person name="MacKenzie S."/>
            <person name="Amaro C."/>
        </authorList>
    </citation>
    <scope>NUCLEOTIDE SEQUENCE</scope>
</reference>
<protein>
    <submittedName>
        <fullName evidence="2">Uncharacterized protein</fullName>
    </submittedName>
</protein>
<evidence type="ECO:0000313" key="2">
    <source>
        <dbReference type="EMBL" id="JAH93566.1"/>
    </source>
</evidence>